<keyword evidence="1" id="KW-0805">Transcription regulation</keyword>
<dbReference type="EMBL" id="AP025564">
    <property type="protein sequence ID" value="BDE97738.1"/>
    <property type="molecule type" value="Genomic_DNA"/>
</dbReference>
<feature type="domain" description="HTH marR-type" evidence="4">
    <location>
        <begin position="10"/>
        <end position="141"/>
    </location>
</feature>
<evidence type="ECO:0000256" key="3">
    <source>
        <dbReference type="ARBA" id="ARBA00023163"/>
    </source>
</evidence>
<proteinExistence type="predicted"/>
<keyword evidence="2" id="KW-0238">DNA-binding</keyword>
<dbReference type="SMART" id="SM00347">
    <property type="entry name" value="HTH_MARR"/>
    <property type="match status" value="1"/>
</dbReference>
<reference evidence="5 6" key="1">
    <citation type="submission" date="2022-01" db="EMBL/GenBank/DDBJ databases">
        <title>Novel bile acid biosynthetic pathways are enriched in the microbiome of centenarians.</title>
        <authorList>
            <person name="Sato Y."/>
            <person name="Atarashi K."/>
            <person name="Plichta R.D."/>
            <person name="Arai Y."/>
            <person name="Sasajima S."/>
            <person name="Kearney M.S."/>
            <person name="Suda W."/>
            <person name="Takeshita K."/>
            <person name="Sasaki T."/>
            <person name="Okamoto S."/>
            <person name="Skelly N.A."/>
            <person name="Okamura Y."/>
            <person name="Vlamakis H."/>
            <person name="Li Y."/>
            <person name="Tanoue T."/>
            <person name="Takei H."/>
            <person name="Nittono H."/>
            <person name="Narushima S."/>
            <person name="Irie J."/>
            <person name="Itoh H."/>
            <person name="Moriya K."/>
            <person name="Sugiura Y."/>
            <person name="Suematsu M."/>
            <person name="Moritoki N."/>
            <person name="Shibata S."/>
            <person name="Littman R.D."/>
            <person name="Fischbach A.M."/>
            <person name="Uwamino Y."/>
            <person name="Inoue T."/>
            <person name="Honda A."/>
            <person name="Hattori M."/>
            <person name="Murai T."/>
            <person name="Xavier J.R."/>
            <person name="Hirose N."/>
            <person name="Honda K."/>
        </authorList>
    </citation>
    <scope>NUCLEOTIDE SEQUENCE [LARGE SCALE GENOMIC DNA]</scope>
    <source>
        <strain evidence="5 6">CE91-St30</strain>
    </source>
</reference>
<accession>A0ABN6MMF7</accession>
<dbReference type="PANTHER" id="PTHR42756:SF1">
    <property type="entry name" value="TRANSCRIPTIONAL REPRESSOR OF EMRAB OPERON"/>
    <property type="match status" value="1"/>
</dbReference>
<evidence type="ECO:0000256" key="1">
    <source>
        <dbReference type="ARBA" id="ARBA00023015"/>
    </source>
</evidence>
<organism evidence="5 6">
    <name type="scientific">Raoultibacter timonensis</name>
    <dbReference type="NCBI Taxonomy" id="1907662"/>
    <lineage>
        <taxon>Bacteria</taxon>
        <taxon>Bacillati</taxon>
        <taxon>Actinomycetota</taxon>
        <taxon>Coriobacteriia</taxon>
        <taxon>Eggerthellales</taxon>
        <taxon>Eggerthellaceae</taxon>
        <taxon>Raoultibacter</taxon>
    </lineage>
</organism>
<dbReference type="Proteomes" id="UP001320544">
    <property type="component" value="Chromosome"/>
</dbReference>
<evidence type="ECO:0000256" key="2">
    <source>
        <dbReference type="ARBA" id="ARBA00023125"/>
    </source>
</evidence>
<dbReference type="RefSeq" id="WP_244387161.1">
    <property type="nucleotide sequence ID" value="NZ_AP025564.1"/>
</dbReference>
<sequence length="147" mass="16638">MQYVPTDSTQRQLLRSLSYFSVRLKYVERKSFFGLSGRQVLLLASLCSFDEPPSLGELSEANGASHQNIKQILLKLEKAGYVTIRPDEHDNRALLVEPTDMGRNLAVLYNEKIDEVINHLFEDISEKDAATCVAVVEKLREGLKELL</sequence>
<dbReference type="Gene3D" id="1.10.10.10">
    <property type="entry name" value="Winged helix-like DNA-binding domain superfamily/Winged helix DNA-binding domain"/>
    <property type="match status" value="1"/>
</dbReference>
<keyword evidence="6" id="KW-1185">Reference proteome</keyword>
<dbReference type="PANTHER" id="PTHR42756">
    <property type="entry name" value="TRANSCRIPTIONAL REGULATOR, MARR"/>
    <property type="match status" value="1"/>
</dbReference>
<dbReference type="PROSITE" id="PS50995">
    <property type="entry name" value="HTH_MARR_2"/>
    <property type="match status" value="1"/>
</dbReference>
<dbReference type="SUPFAM" id="SSF46785">
    <property type="entry name" value="Winged helix' DNA-binding domain"/>
    <property type="match status" value="1"/>
</dbReference>
<evidence type="ECO:0000313" key="5">
    <source>
        <dbReference type="EMBL" id="BDE97738.1"/>
    </source>
</evidence>
<keyword evidence="3" id="KW-0804">Transcription</keyword>
<gene>
    <name evidence="5" type="ORF">CE91St30_30710</name>
</gene>
<evidence type="ECO:0000259" key="4">
    <source>
        <dbReference type="PROSITE" id="PS50995"/>
    </source>
</evidence>
<dbReference type="InterPro" id="IPR000835">
    <property type="entry name" value="HTH_MarR-typ"/>
</dbReference>
<protein>
    <submittedName>
        <fullName evidence="5">MarR family transcriptional regulator</fullName>
    </submittedName>
</protein>
<evidence type="ECO:0000313" key="6">
    <source>
        <dbReference type="Proteomes" id="UP001320544"/>
    </source>
</evidence>
<dbReference type="Pfam" id="PF12802">
    <property type="entry name" value="MarR_2"/>
    <property type="match status" value="1"/>
</dbReference>
<dbReference type="InterPro" id="IPR036390">
    <property type="entry name" value="WH_DNA-bd_sf"/>
</dbReference>
<name>A0ABN6MMF7_9ACTN</name>
<dbReference type="InterPro" id="IPR036388">
    <property type="entry name" value="WH-like_DNA-bd_sf"/>
</dbReference>